<dbReference type="PANTHER" id="PTHR30399:SF1">
    <property type="entry name" value="UTP PYROPHOSPHATASE"/>
    <property type="match status" value="1"/>
</dbReference>
<evidence type="ECO:0000313" key="2">
    <source>
        <dbReference type="EMBL" id="WOF16709.1"/>
    </source>
</evidence>
<dbReference type="Proteomes" id="UP001301797">
    <property type="component" value="Chromosome"/>
</dbReference>
<dbReference type="GeneID" id="85230180"/>
<dbReference type="CDD" id="cd07344">
    <property type="entry name" value="M48_yhfN_like"/>
    <property type="match status" value="1"/>
</dbReference>
<organism evidence="2 3">
    <name type="scientific">Methanochimaera problematica</name>
    <dbReference type="NCBI Taxonomy" id="2609417"/>
    <lineage>
        <taxon>Archaea</taxon>
        <taxon>Methanobacteriati</taxon>
        <taxon>Methanobacteriota</taxon>
        <taxon>Stenosarchaea group</taxon>
        <taxon>Methanomicrobia</taxon>
        <taxon>Methanomicrobiales</taxon>
        <taxon>Methanomicrobiaceae</taxon>
        <taxon>Methanochimaera</taxon>
    </lineage>
</organism>
<dbReference type="AlphaFoldDB" id="A0AA97I4P2"/>
<dbReference type="KEGG" id="mefw:F1737_08415"/>
<reference evidence="2 3" key="1">
    <citation type="submission" date="2019-09" db="EMBL/GenBank/DDBJ databases">
        <title>The complete genome of Methanoplanus sp. FWC-SCC4.</title>
        <authorList>
            <person name="Chen S.-C."/>
            <person name="Zhou Y.-Z."/>
            <person name="Lai M.-C."/>
        </authorList>
    </citation>
    <scope>NUCLEOTIDE SEQUENCE [LARGE SCALE GENOMIC DNA]</scope>
    <source>
        <strain evidence="2 3">FWC-SCC4</strain>
    </source>
</reference>
<dbReference type="PANTHER" id="PTHR30399">
    <property type="entry name" value="UNCHARACTERIZED PROTEIN YGJP"/>
    <property type="match status" value="1"/>
</dbReference>
<dbReference type="Gene3D" id="3.30.2010.10">
    <property type="entry name" value="Metalloproteases ('zincins'), catalytic domain"/>
    <property type="match status" value="1"/>
</dbReference>
<evidence type="ECO:0000259" key="1">
    <source>
        <dbReference type="Pfam" id="PF01863"/>
    </source>
</evidence>
<dbReference type="InterPro" id="IPR002725">
    <property type="entry name" value="YgjP-like_metallopeptidase"/>
</dbReference>
<proteinExistence type="predicted"/>
<keyword evidence="3" id="KW-1185">Reference proteome</keyword>
<dbReference type="Pfam" id="PF01863">
    <property type="entry name" value="YgjP-like"/>
    <property type="match status" value="1"/>
</dbReference>
<dbReference type="InterPro" id="IPR053136">
    <property type="entry name" value="UTP_pyrophosphatase-like"/>
</dbReference>
<dbReference type="RefSeq" id="WP_317136135.1">
    <property type="nucleotide sequence ID" value="NZ_CP043875.1"/>
</dbReference>
<name>A0AA97I4P2_9EURY</name>
<dbReference type="EMBL" id="CP043875">
    <property type="protein sequence ID" value="WOF16709.1"/>
    <property type="molecule type" value="Genomic_DNA"/>
</dbReference>
<sequence>MKFSGCDVSVVRRPVKNIRISVLPDKTIKVVAPPGFDVNSVLNEKKAWILKHVRQISENTPCSLNDDKFLIYGIYYDICGGDSCRIDFQDEVIFYSSPSDLENYLKERLKNDLTPRLDYFSEDMGVSYNRYSVKKQKTRWGSCSSKGNLNFNLRLIGLPPHLRDYVIVHELAHLKEMNHSRSFWSVVENHCPLYRDHRKELKKYWLLLNQNKIWTSLLE</sequence>
<feature type="domain" description="YgjP-like metallopeptidase" evidence="1">
    <location>
        <begin position="16"/>
        <end position="203"/>
    </location>
</feature>
<accession>A0AA97I4P2</accession>
<protein>
    <submittedName>
        <fullName evidence="2">M48 family metallopeptidase</fullName>
    </submittedName>
</protein>
<evidence type="ECO:0000313" key="3">
    <source>
        <dbReference type="Proteomes" id="UP001301797"/>
    </source>
</evidence>
<gene>
    <name evidence="2" type="ORF">F1737_08415</name>
</gene>